<accession>A0ABP3SML3</accession>
<feature type="region of interest" description="Disordered" evidence="1">
    <location>
        <begin position="1"/>
        <end position="106"/>
    </location>
</feature>
<keyword evidence="3" id="KW-1185">Reference proteome</keyword>
<comment type="caution">
    <text evidence="2">The sequence shown here is derived from an EMBL/GenBank/DDBJ whole genome shotgun (WGS) entry which is preliminary data.</text>
</comment>
<evidence type="ECO:0000256" key="1">
    <source>
        <dbReference type="SAM" id="MobiDB-lite"/>
    </source>
</evidence>
<reference evidence="3" key="1">
    <citation type="journal article" date="2019" name="Int. J. Syst. Evol. Microbiol.">
        <title>The Global Catalogue of Microorganisms (GCM) 10K type strain sequencing project: providing services to taxonomists for standard genome sequencing and annotation.</title>
        <authorList>
            <consortium name="The Broad Institute Genomics Platform"/>
            <consortium name="The Broad Institute Genome Sequencing Center for Infectious Disease"/>
            <person name="Wu L."/>
            <person name="Ma J."/>
        </authorList>
    </citation>
    <scope>NUCLEOTIDE SEQUENCE [LARGE SCALE GENOMIC DNA]</scope>
    <source>
        <strain evidence="3">JCM 10367</strain>
    </source>
</reference>
<evidence type="ECO:0000313" key="3">
    <source>
        <dbReference type="Proteomes" id="UP001500724"/>
    </source>
</evidence>
<dbReference type="Proteomes" id="UP001500724">
    <property type="component" value="Unassembled WGS sequence"/>
</dbReference>
<sequence length="106" mass="11300">MKLMCRAEDPARSASSSWLTRRCSRQARSSGPTPPAAEAASGVALLMPPTVTENRAPRASAPAAATGIRTRRPSTRTPVTARRPITRTRPAARRPGAADGMLWHAE</sequence>
<evidence type="ECO:0000313" key="2">
    <source>
        <dbReference type="EMBL" id="GAA0652786.1"/>
    </source>
</evidence>
<proteinExistence type="predicted"/>
<name>A0ABP3SML3_9ACTN</name>
<gene>
    <name evidence="2" type="ORF">GCM10009535_33970</name>
</gene>
<dbReference type="EMBL" id="BAAAGU010000033">
    <property type="protein sequence ID" value="GAA0652786.1"/>
    <property type="molecule type" value="Genomic_DNA"/>
</dbReference>
<organism evidence="2 3">
    <name type="scientific">Streptomyces thermocarboxydovorans</name>
    <dbReference type="NCBI Taxonomy" id="59298"/>
    <lineage>
        <taxon>Bacteria</taxon>
        <taxon>Bacillati</taxon>
        <taxon>Actinomycetota</taxon>
        <taxon>Actinomycetes</taxon>
        <taxon>Kitasatosporales</taxon>
        <taxon>Streptomycetaceae</taxon>
        <taxon>Streptomyces</taxon>
    </lineage>
</organism>
<feature type="compositionally biased region" description="Basic and acidic residues" evidence="1">
    <location>
        <begin position="1"/>
        <end position="11"/>
    </location>
</feature>
<protein>
    <submittedName>
        <fullName evidence="2">Uncharacterized protein</fullName>
    </submittedName>
</protein>